<dbReference type="InterPro" id="IPR000515">
    <property type="entry name" value="MetI-like"/>
</dbReference>
<dbReference type="PATRIC" id="fig|1139996.3.peg.1075"/>
<dbReference type="HOGENOM" id="CLU_1892985_0_0_9"/>
<keyword evidence="3 8" id="KW-0813">Transport</keyword>
<feature type="domain" description="ABC transmembrane type-1" evidence="9">
    <location>
        <begin position="1"/>
        <end position="134"/>
    </location>
</feature>
<evidence type="ECO:0000256" key="6">
    <source>
        <dbReference type="ARBA" id="ARBA00022989"/>
    </source>
</evidence>
<comment type="subcellular location">
    <subcellularLocation>
        <location evidence="1 8">Cell membrane</location>
        <topology evidence="1 8">Multi-pass membrane protein</topology>
    </subcellularLocation>
</comment>
<name>S0JMP4_9ENTE</name>
<dbReference type="GO" id="GO:0055085">
    <property type="term" value="P:transmembrane transport"/>
    <property type="evidence" value="ECO:0007669"/>
    <property type="project" value="InterPro"/>
</dbReference>
<dbReference type="PANTHER" id="PTHR42929">
    <property type="entry name" value="INNER MEMBRANE ABC TRANSPORTER PERMEASE PROTEIN YDCU-RELATED-RELATED"/>
    <property type="match status" value="1"/>
</dbReference>
<dbReference type="EMBL" id="AHYT01000004">
    <property type="protein sequence ID" value="EOT29138.1"/>
    <property type="molecule type" value="Genomic_DNA"/>
</dbReference>
<dbReference type="CDD" id="cd06261">
    <property type="entry name" value="TM_PBP2"/>
    <property type="match status" value="1"/>
</dbReference>
<comment type="similarity">
    <text evidence="2">Belongs to the binding-protein-dependent transport system permease family. CysTW subfamily.</text>
</comment>
<protein>
    <recommendedName>
        <fullName evidence="9">ABC transmembrane type-1 domain-containing protein</fullName>
    </recommendedName>
</protein>
<evidence type="ECO:0000256" key="2">
    <source>
        <dbReference type="ARBA" id="ARBA00007069"/>
    </source>
</evidence>
<keyword evidence="7 8" id="KW-0472">Membrane</keyword>
<evidence type="ECO:0000313" key="11">
    <source>
        <dbReference type="Proteomes" id="UP000014136"/>
    </source>
</evidence>
<organism evidence="10 11">
    <name type="scientific">Enterococcus saccharolyticus subsp. saccharolyticus ATCC 43076</name>
    <dbReference type="NCBI Taxonomy" id="1139996"/>
    <lineage>
        <taxon>Bacteria</taxon>
        <taxon>Bacillati</taxon>
        <taxon>Bacillota</taxon>
        <taxon>Bacilli</taxon>
        <taxon>Lactobacillales</taxon>
        <taxon>Enterococcaceae</taxon>
        <taxon>Enterococcus</taxon>
    </lineage>
</organism>
<evidence type="ECO:0000256" key="7">
    <source>
        <dbReference type="ARBA" id="ARBA00023136"/>
    </source>
</evidence>
<evidence type="ECO:0000256" key="4">
    <source>
        <dbReference type="ARBA" id="ARBA00022475"/>
    </source>
</evidence>
<proteinExistence type="inferred from homology"/>
<dbReference type="Pfam" id="PF00528">
    <property type="entry name" value="BPD_transp_1"/>
    <property type="match status" value="1"/>
</dbReference>
<keyword evidence="6 8" id="KW-1133">Transmembrane helix</keyword>
<dbReference type="GO" id="GO:0005886">
    <property type="term" value="C:plasma membrane"/>
    <property type="evidence" value="ECO:0007669"/>
    <property type="project" value="UniProtKB-SubCell"/>
</dbReference>
<evidence type="ECO:0000259" key="9">
    <source>
        <dbReference type="PROSITE" id="PS50928"/>
    </source>
</evidence>
<dbReference type="InterPro" id="IPR035906">
    <property type="entry name" value="MetI-like_sf"/>
</dbReference>
<dbReference type="STRING" id="41997.RV16_GL002145"/>
<evidence type="ECO:0000256" key="1">
    <source>
        <dbReference type="ARBA" id="ARBA00004651"/>
    </source>
</evidence>
<evidence type="ECO:0000256" key="5">
    <source>
        <dbReference type="ARBA" id="ARBA00022692"/>
    </source>
</evidence>
<keyword evidence="11" id="KW-1185">Reference proteome</keyword>
<dbReference type="PANTHER" id="PTHR42929:SF1">
    <property type="entry name" value="INNER MEMBRANE ABC TRANSPORTER PERMEASE PROTEIN YDCU-RELATED"/>
    <property type="match status" value="1"/>
</dbReference>
<accession>S0JMP4</accession>
<keyword evidence="5 8" id="KW-0812">Transmembrane</keyword>
<comment type="caution">
    <text evidence="10">The sequence shown here is derived from an EMBL/GenBank/DDBJ whole genome shotgun (WGS) entry which is preliminary data.</text>
</comment>
<feature type="transmembrane region" description="Helical" evidence="8">
    <location>
        <begin position="91"/>
        <end position="114"/>
    </location>
</feature>
<dbReference type="Gene3D" id="1.10.3720.10">
    <property type="entry name" value="MetI-like"/>
    <property type="match status" value="1"/>
</dbReference>
<evidence type="ECO:0000256" key="8">
    <source>
        <dbReference type="RuleBase" id="RU363032"/>
    </source>
</evidence>
<feature type="transmembrane region" description="Helical" evidence="8">
    <location>
        <begin position="50"/>
        <end position="71"/>
    </location>
</feature>
<dbReference type="Proteomes" id="UP000014136">
    <property type="component" value="Unassembled WGS sequence"/>
</dbReference>
<dbReference type="SUPFAM" id="SSF161098">
    <property type="entry name" value="MetI-like"/>
    <property type="match status" value="1"/>
</dbReference>
<dbReference type="AlphaFoldDB" id="S0JMP4"/>
<sequence length="134" mass="14403">MAMTLFLLLTNSVIRSFSWINILGKNGVINNFLVSLGIIEQPLSLLYTEFSIIIGSVYLFLPTMIMTLVGVMENIEGEMLEAAETLGASPFIAFVKIVLPLSVPGAIVGSILVFTGTLTAYTTPQLLGGIKKCC</sequence>
<dbReference type="eggNOG" id="COG1176">
    <property type="taxonomic scope" value="Bacteria"/>
</dbReference>
<gene>
    <name evidence="10" type="ORF">OMQ_01090</name>
</gene>
<keyword evidence="4" id="KW-1003">Cell membrane</keyword>
<dbReference type="PROSITE" id="PS50928">
    <property type="entry name" value="ABC_TM1"/>
    <property type="match status" value="1"/>
</dbReference>
<evidence type="ECO:0000313" key="10">
    <source>
        <dbReference type="EMBL" id="EOT29138.1"/>
    </source>
</evidence>
<evidence type="ECO:0000256" key="3">
    <source>
        <dbReference type="ARBA" id="ARBA00022448"/>
    </source>
</evidence>
<reference evidence="10 11" key="1">
    <citation type="submission" date="2013-03" db="EMBL/GenBank/DDBJ databases">
        <title>The Genome Sequence of Enterococcus saccharolyticus ATCC_43076 (Illumina only assembly).</title>
        <authorList>
            <consortium name="The Broad Institute Genomics Platform"/>
            <consortium name="The Broad Institute Genome Sequencing Center for Infectious Disease"/>
            <person name="Earl A."/>
            <person name="Russ C."/>
            <person name="Gilmore M."/>
            <person name="Surin D."/>
            <person name="Walker B."/>
            <person name="Young S."/>
            <person name="Zeng Q."/>
            <person name="Gargeya S."/>
            <person name="Fitzgerald M."/>
            <person name="Haas B."/>
            <person name="Abouelleil A."/>
            <person name="Allen A.W."/>
            <person name="Alvarado L."/>
            <person name="Arachchi H.M."/>
            <person name="Berlin A.M."/>
            <person name="Chapman S.B."/>
            <person name="Gainer-Dewar J."/>
            <person name="Goldberg J."/>
            <person name="Griggs A."/>
            <person name="Gujja S."/>
            <person name="Hansen M."/>
            <person name="Howarth C."/>
            <person name="Imamovic A."/>
            <person name="Ireland A."/>
            <person name="Larimer J."/>
            <person name="McCowan C."/>
            <person name="Murphy C."/>
            <person name="Pearson M."/>
            <person name="Poon T.W."/>
            <person name="Priest M."/>
            <person name="Roberts A."/>
            <person name="Saif S."/>
            <person name="Shea T."/>
            <person name="Sisk P."/>
            <person name="Sykes S."/>
            <person name="Wortman J."/>
            <person name="Nusbaum C."/>
            <person name="Birren B."/>
        </authorList>
    </citation>
    <scope>NUCLEOTIDE SEQUENCE [LARGE SCALE GENOMIC DNA]</scope>
    <source>
        <strain evidence="10 11">ATCC 43076</strain>
    </source>
</reference>